<dbReference type="Gene3D" id="3.40.50.12780">
    <property type="entry name" value="N-terminal domain of ligase-like"/>
    <property type="match status" value="1"/>
</dbReference>
<sequence length="1005" mass="111023">MQSHCTLPELLQARALVQDTAQLIFLHADGSISKTISYADLLEVASVYARRLLAAGLTRSDVVLASFTDHESHIYLFWACCLAGIPVCPLPALHPDPSRQSMLFNHLQSLFHKPTIVASAQIVQEVHALVPDLKAIVSAELPIANADTINQIFPVQRPSPSDTVCFMLTSGSTGNSKAVLLRHSNLLSSIRGKIRHHGTTADSRFLNWIAFDHVACVSEVHLHALEANASQWHVSPAAIIRNPLNLLKWTSTLNITYTFSPNFLLASILRDLPTASYEESFDLCNLRALISGGEAVPFKTAVAFADVLETFGARRDVLRAGFGMSETGAGCIYDTRPIPKTDTIDAPKYISLGTCCQGVEMRIVDSDTGKLCLSGETGQLQLSGSTVFTGYYGNDRATSESFTDDGWFITGDFAQLDEDGNLYLVGRGKDVININGVKYPTQDVEHYVEDAKIEGVIASYVYVCPMRLEDADTETYGVFYQHQFSVEAGLDSSQKHTISVTNRSIKNACTVFCSQPPHVVLPLPRSSFVRTALGKISHSQLSKAYLAGNFANLQAALTAEDKGALDDAALPVDEFVNRVEKLVAESIAAVFSLDISSLRRSQSIFDIGASSMHLLRLKQVLQERLSLTSLPTIEMLKRPQIGELWNYLSDVVAAEEQGVQQKGLKYDPIVCMNNSGSKPPLFLIHPGVGEVLVFVGLARHLADDRPVYALRARGFDYGDPTFDTFEEMVECYVSSILRVYPEGPYNIAGYSYGGAVAFEICKTLEEKRKKISFLGILNLPPHIKFRMNQLSWAEVLLNLGMFLSLIPSSALNSMRQQLVNAFPEVTANDSKPLDPLGPISWLFQRSDKRRFLELDLEIEAFTRWVNVAYEINRTGRTFEPQGCVKNALTSIFCAIPLPSMGTREEFKQDRLSVWREFSGQRFEMVDVDGEHYTMMSEDHIVSFAAHMRGALHRAESNLQISTPSMTSTHSLIEASFEATFTVSFSDKLKFAFENDGFGFGLAGKI</sequence>
<dbReference type="Pfam" id="PF00975">
    <property type="entry name" value="Thioesterase"/>
    <property type="match status" value="1"/>
</dbReference>
<dbReference type="Proteomes" id="UP000054166">
    <property type="component" value="Unassembled WGS sequence"/>
</dbReference>
<keyword evidence="3" id="KW-0808">Transferase</keyword>
<dbReference type="GO" id="GO:0016740">
    <property type="term" value="F:transferase activity"/>
    <property type="evidence" value="ECO:0007669"/>
    <property type="project" value="UniProtKB-KW"/>
</dbReference>
<dbReference type="InterPro" id="IPR009081">
    <property type="entry name" value="PP-bd_ACP"/>
</dbReference>
<dbReference type="InParanoid" id="A0A0C3FPI3"/>
<dbReference type="GO" id="GO:0006633">
    <property type="term" value="P:fatty acid biosynthetic process"/>
    <property type="evidence" value="ECO:0007669"/>
    <property type="project" value="TreeGrafter"/>
</dbReference>
<dbReference type="SUPFAM" id="SSF56801">
    <property type="entry name" value="Acetyl-CoA synthetase-like"/>
    <property type="match status" value="1"/>
</dbReference>
<dbReference type="SUPFAM" id="SSF47336">
    <property type="entry name" value="ACP-like"/>
    <property type="match status" value="1"/>
</dbReference>
<dbReference type="Gene3D" id="3.40.50.1820">
    <property type="entry name" value="alpha/beta hydrolase"/>
    <property type="match status" value="1"/>
</dbReference>
<dbReference type="PANTHER" id="PTHR24096:SF267">
    <property type="entry name" value="MALONATE--COA LIGASE ACSF3, MITOCHONDRIAL"/>
    <property type="match status" value="1"/>
</dbReference>
<dbReference type="AlphaFoldDB" id="A0A0C3FPI3"/>
<feature type="domain" description="Carrier" evidence="4">
    <location>
        <begin position="574"/>
        <end position="652"/>
    </location>
</feature>
<name>A0A0C3FPI3_PILCF</name>
<accession>A0A0C3FPI3</accession>
<evidence type="ECO:0000256" key="1">
    <source>
        <dbReference type="ARBA" id="ARBA00022450"/>
    </source>
</evidence>
<dbReference type="GO" id="GO:0031957">
    <property type="term" value="F:very long-chain fatty acid-CoA ligase activity"/>
    <property type="evidence" value="ECO:0007669"/>
    <property type="project" value="TreeGrafter"/>
</dbReference>
<reference evidence="5 6" key="1">
    <citation type="submission" date="2014-04" db="EMBL/GenBank/DDBJ databases">
        <authorList>
            <consortium name="DOE Joint Genome Institute"/>
            <person name="Kuo A."/>
            <person name="Tarkka M."/>
            <person name="Buscot F."/>
            <person name="Kohler A."/>
            <person name="Nagy L.G."/>
            <person name="Floudas D."/>
            <person name="Copeland A."/>
            <person name="Barry K.W."/>
            <person name="Cichocki N."/>
            <person name="Veneault-Fourrey C."/>
            <person name="LaButti K."/>
            <person name="Lindquist E.A."/>
            <person name="Lipzen A."/>
            <person name="Lundell T."/>
            <person name="Morin E."/>
            <person name="Murat C."/>
            <person name="Sun H."/>
            <person name="Tunlid A."/>
            <person name="Henrissat B."/>
            <person name="Grigoriev I.V."/>
            <person name="Hibbett D.S."/>
            <person name="Martin F."/>
            <person name="Nordberg H.P."/>
            <person name="Cantor M.N."/>
            <person name="Hua S.X."/>
        </authorList>
    </citation>
    <scope>NUCLEOTIDE SEQUENCE [LARGE SCALE GENOMIC DNA]</scope>
    <source>
        <strain evidence="5 6">F 1598</strain>
    </source>
</reference>
<evidence type="ECO:0000313" key="6">
    <source>
        <dbReference type="Proteomes" id="UP000054166"/>
    </source>
</evidence>
<dbReference type="SUPFAM" id="SSF53474">
    <property type="entry name" value="alpha/beta-Hydrolases"/>
    <property type="match status" value="1"/>
</dbReference>
<evidence type="ECO:0000259" key="4">
    <source>
        <dbReference type="PROSITE" id="PS50075"/>
    </source>
</evidence>
<dbReference type="Gene3D" id="1.10.1200.10">
    <property type="entry name" value="ACP-like"/>
    <property type="match status" value="1"/>
</dbReference>
<keyword evidence="6" id="KW-1185">Reference proteome</keyword>
<proteinExistence type="predicted"/>
<dbReference type="InterPro" id="IPR020845">
    <property type="entry name" value="AMP-binding_CS"/>
</dbReference>
<dbReference type="InterPro" id="IPR036736">
    <property type="entry name" value="ACP-like_sf"/>
</dbReference>
<keyword evidence="1" id="KW-0596">Phosphopantetheine</keyword>
<dbReference type="InterPro" id="IPR001031">
    <property type="entry name" value="Thioesterase"/>
</dbReference>
<dbReference type="InterPro" id="IPR042099">
    <property type="entry name" value="ANL_N_sf"/>
</dbReference>
<dbReference type="PANTHER" id="PTHR24096">
    <property type="entry name" value="LONG-CHAIN-FATTY-ACID--COA LIGASE"/>
    <property type="match status" value="1"/>
</dbReference>
<dbReference type="InterPro" id="IPR020802">
    <property type="entry name" value="TesA-like"/>
</dbReference>
<keyword evidence="2" id="KW-0597">Phosphoprotein</keyword>
<dbReference type="EMBL" id="KN832998">
    <property type="protein sequence ID" value="KIM81599.1"/>
    <property type="molecule type" value="Genomic_DNA"/>
</dbReference>
<dbReference type="SMART" id="SM00824">
    <property type="entry name" value="PKS_TE"/>
    <property type="match status" value="1"/>
</dbReference>
<evidence type="ECO:0000256" key="2">
    <source>
        <dbReference type="ARBA" id="ARBA00022553"/>
    </source>
</evidence>
<dbReference type="OrthoDB" id="288590at2759"/>
<reference evidence="6" key="2">
    <citation type="submission" date="2015-01" db="EMBL/GenBank/DDBJ databases">
        <title>Evolutionary Origins and Diversification of the Mycorrhizal Mutualists.</title>
        <authorList>
            <consortium name="DOE Joint Genome Institute"/>
            <consortium name="Mycorrhizal Genomics Consortium"/>
            <person name="Kohler A."/>
            <person name="Kuo A."/>
            <person name="Nagy L.G."/>
            <person name="Floudas D."/>
            <person name="Copeland A."/>
            <person name="Barry K.W."/>
            <person name="Cichocki N."/>
            <person name="Veneault-Fourrey C."/>
            <person name="LaButti K."/>
            <person name="Lindquist E.A."/>
            <person name="Lipzen A."/>
            <person name="Lundell T."/>
            <person name="Morin E."/>
            <person name="Murat C."/>
            <person name="Riley R."/>
            <person name="Ohm R."/>
            <person name="Sun H."/>
            <person name="Tunlid A."/>
            <person name="Henrissat B."/>
            <person name="Grigoriev I.V."/>
            <person name="Hibbett D.S."/>
            <person name="Martin F."/>
        </authorList>
    </citation>
    <scope>NUCLEOTIDE SEQUENCE [LARGE SCALE GENOMIC DNA]</scope>
    <source>
        <strain evidence="6">F 1598</strain>
    </source>
</reference>
<dbReference type="Pfam" id="PF00501">
    <property type="entry name" value="AMP-binding"/>
    <property type="match status" value="1"/>
</dbReference>
<dbReference type="InterPro" id="IPR029058">
    <property type="entry name" value="AB_hydrolase_fold"/>
</dbReference>
<dbReference type="Gene3D" id="3.30.300.30">
    <property type="match status" value="1"/>
</dbReference>
<protein>
    <recommendedName>
        <fullName evidence="4">Carrier domain-containing protein</fullName>
    </recommendedName>
</protein>
<dbReference type="InterPro" id="IPR000873">
    <property type="entry name" value="AMP-dep_synth/lig_dom"/>
</dbReference>
<dbReference type="HOGENOM" id="CLU_000022_23_6_1"/>
<dbReference type="InterPro" id="IPR045851">
    <property type="entry name" value="AMP-bd_C_sf"/>
</dbReference>
<organism evidence="5 6">
    <name type="scientific">Piloderma croceum (strain F 1598)</name>
    <dbReference type="NCBI Taxonomy" id="765440"/>
    <lineage>
        <taxon>Eukaryota</taxon>
        <taxon>Fungi</taxon>
        <taxon>Dikarya</taxon>
        <taxon>Basidiomycota</taxon>
        <taxon>Agaricomycotina</taxon>
        <taxon>Agaricomycetes</taxon>
        <taxon>Agaricomycetidae</taxon>
        <taxon>Atheliales</taxon>
        <taxon>Atheliaceae</taxon>
        <taxon>Piloderma</taxon>
    </lineage>
</organism>
<gene>
    <name evidence="5" type="ORF">PILCRDRAFT_821378</name>
</gene>
<evidence type="ECO:0000313" key="5">
    <source>
        <dbReference type="EMBL" id="KIM81599.1"/>
    </source>
</evidence>
<dbReference type="PROSITE" id="PS00455">
    <property type="entry name" value="AMP_BINDING"/>
    <property type="match status" value="1"/>
</dbReference>
<evidence type="ECO:0000256" key="3">
    <source>
        <dbReference type="ARBA" id="ARBA00022679"/>
    </source>
</evidence>
<dbReference type="PROSITE" id="PS50075">
    <property type="entry name" value="CARRIER"/>
    <property type="match status" value="1"/>
</dbReference>
<dbReference type="STRING" id="765440.A0A0C3FPI3"/>